<keyword evidence="7" id="KW-0927">Auxin signaling pathway</keyword>
<organism evidence="9 10">
    <name type="scientific">Rhodamnia argentea</name>
    <dbReference type="NCBI Taxonomy" id="178133"/>
    <lineage>
        <taxon>Eukaryota</taxon>
        <taxon>Viridiplantae</taxon>
        <taxon>Streptophyta</taxon>
        <taxon>Embryophyta</taxon>
        <taxon>Tracheophyta</taxon>
        <taxon>Spermatophyta</taxon>
        <taxon>Magnoliopsida</taxon>
        <taxon>eudicotyledons</taxon>
        <taxon>Gunneridae</taxon>
        <taxon>Pentapetalae</taxon>
        <taxon>rosids</taxon>
        <taxon>malvids</taxon>
        <taxon>Myrtales</taxon>
        <taxon>Myrtaceae</taxon>
        <taxon>Myrtoideae</taxon>
        <taxon>Myrteae</taxon>
        <taxon>Australasian group</taxon>
        <taxon>Rhodamnia</taxon>
    </lineage>
</organism>
<evidence type="ECO:0000313" key="9">
    <source>
        <dbReference type="Proteomes" id="UP000827889"/>
    </source>
</evidence>
<protein>
    <submittedName>
        <fullName evidence="10">Protein BIG GRAIN 1-like B</fullName>
    </submittedName>
</protein>
<name>A0A8B8P777_9MYRT</name>
<feature type="compositionally biased region" description="Polar residues" evidence="8">
    <location>
        <begin position="20"/>
        <end position="30"/>
    </location>
</feature>
<evidence type="ECO:0000256" key="5">
    <source>
        <dbReference type="ARBA" id="ARBA00022475"/>
    </source>
</evidence>
<comment type="function">
    <text evidence="1">Involved in auxin transport. Regulator of the auxin signaling pathway.</text>
</comment>
<evidence type="ECO:0000256" key="4">
    <source>
        <dbReference type="ARBA" id="ARBA00022448"/>
    </source>
</evidence>
<comment type="similarity">
    <text evidence="3">Belongs to the BIG GRAIN 1 (BG1) plant protein family.</text>
</comment>
<dbReference type="AlphaFoldDB" id="A0A8B8P777"/>
<dbReference type="Proteomes" id="UP000827889">
    <property type="component" value="Chromosome 4"/>
</dbReference>
<evidence type="ECO:0000256" key="2">
    <source>
        <dbReference type="ARBA" id="ARBA00004236"/>
    </source>
</evidence>
<dbReference type="InterPro" id="IPR039621">
    <property type="entry name" value="BG1-like"/>
</dbReference>
<evidence type="ECO:0000313" key="10">
    <source>
        <dbReference type="RefSeq" id="XP_030530607.1"/>
    </source>
</evidence>
<feature type="region of interest" description="Disordered" evidence="8">
    <location>
        <begin position="1"/>
        <end position="107"/>
    </location>
</feature>
<dbReference type="PANTHER" id="PTHR33541:SF12">
    <property type="entry name" value="PROTEIN BIG GRAIN 1-LIKE A"/>
    <property type="match status" value="1"/>
</dbReference>
<gene>
    <name evidence="10" type="primary">LOC115741042</name>
</gene>
<keyword evidence="5" id="KW-1003">Cell membrane</keyword>
<dbReference type="RefSeq" id="XP_030530607.1">
    <property type="nucleotide sequence ID" value="XM_030674747.2"/>
</dbReference>
<feature type="compositionally biased region" description="Acidic residues" evidence="8">
    <location>
        <begin position="383"/>
        <end position="394"/>
    </location>
</feature>
<evidence type="ECO:0000256" key="8">
    <source>
        <dbReference type="SAM" id="MobiDB-lite"/>
    </source>
</evidence>
<feature type="region of interest" description="Disordered" evidence="8">
    <location>
        <begin position="371"/>
        <end position="400"/>
    </location>
</feature>
<accession>A0A8B8P777</accession>
<dbReference type="OrthoDB" id="680041at2759"/>
<comment type="subcellular location">
    <subcellularLocation>
        <location evidence="2">Cell membrane</location>
    </subcellularLocation>
</comment>
<dbReference type="GO" id="GO:0005886">
    <property type="term" value="C:plasma membrane"/>
    <property type="evidence" value="ECO:0007669"/>
    <property type="project" value="UniProtKB-SubCell"/>
</dbReference>
<dbReference type="KEGG" id="rarg:115741042"/>
<evidence type="ECO:0000256" key="7">
    <source>
        <dbReference type="ARBA" id="ARBA00023294"/>
    </source>
</evidence>
<keyword evidence="9" id="KW-1185">Reference proteome</keyword>
<feature type="compositionally biased region" description="Polar residues" evidence="8">
    <location>
        <begin position="58"/>
        <end position="74"/>
    </location>
</feature>
<sequence>MYRFERSLKEGRHLREMKMTSHSPSFSSTLLDEIYRSIDGCDPKREPEQGLRREMPSKKQSTRSAQITPRPTSSVERRGSGEANPTADARRGHLSQELPRKPKYEPDLDSDVLYFSSTSVSSDSSSGGFSFSDTESVRGAKTTASSSCFAPFRLNPVRTRVAAKRDERQRAPFGQQRESQEDQGGVLRSAASRIYANLKKVKQQPVSPGGRLVSFISSMFSTTPKSAKRSDRTEAYLERKLKSGEASTSTSASSNVPSLSRPCLSKRTPSTRERLRSETKRTVRFYPVSVIVDEDCRPCGHKCLHQEGGGGGEQSSSVSLSVPTAWRIGKSQPKRIDQDWTSNLKDLLMEKSKRFEGNVRELLRDYGENQKQGFELKGQREQEVEEEEDDDDDGGVSSCSSSDLFELDLLAAINDKYNAELPVYEKTYFDKRRVSRKEYRV</sequence>
<feature type="region of interest" description="Disordered" evidence="8">
    <location>
        <begin position="240"/>
        <end position="278"/>
    </location>
</feature>
<evidence type="ECO:0000256" key="3">
    <source>
        <dbReference type="ARBA" id="ARBA00010067"/>
    </source>
</evidence>
<dbReference type="PANTHER" id="PTHR33541">
    <property type="entry name" value="PROTEIN BIG GRAIN 1-LIKE A-RELATED"/>
    <property type="match status" value="1"/>
</dbReference>
<keyword evidence="6" id="KW-0472">Membrane</keyword>
<keyword evidence="4" id="KW-0813">Transport</keyword>
<reference evidence="10" key="1">
    <citation type="submission" date="2025-08" db="UniProtKB">
        <authorList>
            <consortium name="RefSeq"/>
        </authorList>
    </citation>
    <scope>IDENTIFICATION</scope>
    <source>
        <tissue evidence="10">Leaf</tissue>
    </source>
</reference>
<proteinExistence type="inferred from homology"/>
<feature type="region of interest" description="Disordered" evidence="8">
    <location>
        <begin position="162"/>
        <end position="186"/>
    </location>
</feature>
<evidence type="ECO:0000256" key="6">
    <source>
        <dbReference type="ARBA" id="ARBA00023136"/>
    </source>
</evidence>
<dbReference type="GO" id="GO:0009734">
    <property type="term" value="P:auxin-activated signaling pathway"/>
    <property type="evidence" value="ECO:0007669"/>
    <property type="project" value="UniProtKB-KW"/>
</dbReference>
<evidence type="ECO:0000256" key="1">
    <source>
        <dbReference type="ARBA" id="ARBA00002281"/>
    </source>
</evidence>
<feature type="compositionally biased region" description="Basic and acidic residues" evidence="8">
    <location>
        <begin position="33"/>
        <end position="57"/>
    </location>
</feature>
<dbReference type="GeneID" id="115741042"/>
<feature type="compositionally biased region" description="Basic and acidic residues" evidence="8">
    <location>
        <begin position="1"/>
        <end position="19"/>
    </location>
</feature>